<sequence length="133" mass="14942">MLTRYFWHGLFCTWIPYLFWASEQQDVPVFCSMIRARCSFSSERLCSVLAQLREPGTVQSGASSHSLFLVLSRPAYDWVCGGCAPLCSVQVPFASVRQGGKGEGKGMNLLCKAGERSRRIRRARSNLRPRGLH</sequence>
<accession>A0A165BE47</accession>
<evidence type="ECO:0000256" key="1">
    <source>
        <dbReference type="SAM" id="SignalP"/>
    </source>
</evidence>
<dbReference type="AlphaFoldDB" id="A0A165BE47"/>
<keyword evidence="3" id="KW-1185">Reference proteome</keyword>
<reference evidence="2 3" key="1">
    <citation type="journal article" date="2016" name="Mol. Biol. Evol.">
        <title>Comparative Genomics of Early-Diverging Mushroom-Forming Fungi Provides Insights into the Origins of Lignocellulose Decay Capabilities.</title>
        <authorList>
            <person name="Nagy L.G."/>
            <person name="Riley R."/>
            <person name="Tritt A."/>
            <person name="Adam C."/>
            <person name="Daum C."/>
            <person name="Floudas D."/>
            <person name="Sun H."/>
            <person name="Yadav J.S."/>
            <person name="Pangilinan J."/>
            <person name="Larsson K.H."/>
            <person name="Matsuura K."/>
            <person name="Barry K."/>
            <person name="Labutti K."/>
            <person name="Kuo R."/>
            <person name="Ohm R.A."/>
            <person name="Bhattacharya S.S."/>
            <person name="Shirouzu T."/>
            <person name="Yoshinaga Y."/>
            <person name="Martin F.M."/>
            <person name="Grigoriev I.V."/>
            <person name="Hibbett D.S."/>
        </authorList>
    </citation>
    <scope>NUCLEOTIDE SEQUENCE [LARGE SCALE GENOMIC DNA]</scope>
    <source>
        <strain evidence="2 3">HHB12029</strain>
    </source>
</reference>
<gene>
    <name evidence="2" type="ORF">EXIGLDRAFT_421539</name>
</gene>
<evidence type="ECO:0000313" key="3">
    <source>
        <dbReference type="Proteomes" id="UP000077266"/>
    </source>
</evidence>
<dbReference type="InParanoid" id="A0A165BE47"/>
<feature type="signal peptide" evidence="1">
    <location>
        <begin position="1"/>
        <end position="21"/>
    </location>
</feature>
<organism evidence="2 3">
    <name type="scientific">Exidia glandulosa HHB12029</name>
    <dbReference type="NCBI Taxonomy" id="1314781"/>
    <lineage>
        <taxon>Eukaryota</taxon>
        <taxon>Fungi</taxon>
        <taxon>Dikarya</taxon>
        <taxon>Basidiomycota</taxon>
        <taxon>Agaricomycotina</taxon>
        <taxon>Agaricomycetes</taxon>
        <taxon>Auriculariales</taxon>
        <taxon>Exidiaceae</taxon>
        <taxon>Exidia</taxon>
    </lineage>
</organism>
<protein>
    <recommendedName>
        <fullName evidence="4">Secreted protein</fullName>
    </recommendedName>
</protein>
<feature type="chain" id="PRO_5007855607" description="Secreted protein" evidence="1">
    <location>
        <begin position="22"/>
        <end position="133"/>
    </location>
</feature>
<name>A0A165BE47_EXIGL</name>
<proteinExistence type="predicted"/>
<evidence type="ECO:0008006" key="4">
    <source>
        <dbReference type="Google" id="ProtNLM"/>
    </source>
</evidence>
<keyword evidence="1" id="KW-0732">Signal</keyword>
<evidence type="ECO:0000313" key="2">
    <source>
        <dbReference type="EMBL" id="KZV80432.1"/>
    </source>
</evidence>
<dbReference type="Proteomes" id="UP000077266">
    <property type="component" value="Unassembled WGS sequence"/>
</dbReference>
<dbReference type="EMBL" id="KV426481">
    <property type="protein sequence ID" value="KZV80432.1"/>
    <property type="molecule type" value="Genomic_DNA"/>
</dbReference>